<dbReference type="InterPro" id="IPR025668">
    <property type="entry name" value="Tnp_DDE_dom"/>
</dbReference>
<gene>
    <name evidence="10" type="ORF">EWM59_02225</name>
    <name evidence="9" type="ORF">EWM59_06180</name>
    <name evidence="8" type="ORF">EWM59_12380</name>
    <name evidence="7" type="ORF">EWM59_16220</name>
    <name evidence="6" type="ORF">EWM59_22155</name>
    <name evidence="5" type="ORF">EWM59_24855</name>
    <name evidence="4" type="ORF">EWM59_26485</name>
    <name evidence="3" type="ORF">EWM59_27185</name>
    <name evidence="2" type="ORF">EWM59_27320</name>
</gene>
<dbReference type="OrthoDB" id="834757at2"/>
<evidence type="ECO:0000313" key="4">
    <source>
        <dbReference type="EMBL" id="RYU91823.1"/>
    </source>
</evidence>
<dbReference type="EMBL" id="SEWF01000108">
    <property type="protein sequence ID" value="RYU91036.1"/>
    <property type="molecule type" value="Genomic_DNA"/>
</dbReference>
<evidence type="ECO:0000313" key="8">
    <source>
        <dbReference type="EMBL" id="RYU95245.1"/>
    </source>
</evidence>
<reference evidence="5 11" key="1">
    <citation type="submission" date="2019-02" db="EMBL/GenBank/DDBJ databases">
        <title>Bacterial novel species Emticicia sp. 17J42-9 isolated from soil.</title>
        <authorList>
            <person name="Jung H.-Y."/>
        </authorList>
    </citation>
    <scope>NUCLEOTIDE SEQUENCE [LARGE SCALE GENOMIC DNA]</scope>
    <source>
        <strain evidence="5 11">17J42-9</strain>
    </source>
</reference>
<evidence type="ECO:0000313" key="3">
    <source>
        <dbReference type="EMBL" id="RYU91036.1"/>
    </source>
</evidence>
<dbReference type="NCBIfam" id="NF033520">
    <property type="entry name" value="transpos_IS982"/>
    <property type="match status" value="1"/>
</dbReference>
<proteinExistence type="predicted"/>
<dbReference type="EMBL" id="SEWF01000016">
    <property type="protein sequence ID" value="RYU95245.1"/>
    <property type="molecule type" value="Genomic_DNA"/>
</dbReference>
<accession>A0A4Q5LTI2</accession>
<evidence type="ECO:0000313" key="6">
    <source>
        <dbReference type="EMBL" id="RYU93367.1"/>
    </source>
</evidence>
<keyword evidence="11" id="KW-1185">Reference proteome</keyword>
<dbReference type="EMBL" id="SEWF01000067">
    <property type="protein sequence ID" value="RYU92872.1"/>
    <property type="molecule type" value="Genomic_DNA"/>
</dbReference>
<comment type="caution">
    <text evidence="5">The sequence shown here is derived from an EMBL/GenBank/DDBJ whole genome shotgun (WGS) entry which is preliminary data.</text>
</comment>
<dbReference type="Pfam" id="PF13612">
    <property type="entry name" value="DDE_Tnp_1_3"/>
    <property type="match status" value="1"/>
</dbReference>
<dbReference type="AlphaFoldDB" id="A0A4Q5LTI2"/>
<feature type="domain" description="Transposase DDE" evidence="1">
    <location>
        <begin position="113"/>
        <end position="264"/>
    </location>
</feature>
<evidence type="ECO:0000313" key="10">
    <source>
        <dbReference type="EMBL" id="RYU97127.1"/>
    </source>
</evidence>
<dbReference type="EMBL" id="SEWF01000046">
    <property type="protein sequence ID" value="RYU93367.1"/>
    <property type="molecule type" value="Genomic_DNA"/>
</dbReference>
<evidence type="ECO:0000259" key="1">
    <source>
        <dbReference type="Pfam" id="PF13612"/>
    </source>
</evidence>
<dbReference type="EMBL" id="SEWF01000003">
    <property type="protein sequence ID" value="RYU97127.1"/>
    <property type="molecule type" value="Genomic_DNA"/>
</dbReference>
<evidence type="ECO:0000313" key="7">
    <source>
        <dbReference type="EMBL" id="RYU94676.1"/>
    </source>
</evidence>
<dbReference type="Proteomes" id="UP000293162">
    <property type="component" value="Unassembled WGS sequence"/>
</dbReference>
<dbReference type="EMBL" id="SEWF01000023">
    <property type="protein sequence ID" value="RYU94676.1"/>
    <property type="molecule type" value="Genomic_DNA"/>
</dbReference>
<protein>
    <submittedName>
        <fullName evidence="5">IS982 family transposase</fullName>
    </submittedName>
</protein>
<organism evidence="5 11">
    <name type="scientific">Emticicia agri</name>
    <dbReference type="NCBI Taxonomy" id="2492393"/>
    <lineage>
        <taxon>Bacteria</taxon>
        <taxon>Pseudomonadati</taxon>
        <taxon>Bacteroidota</taxon>
        <taxon>Cytophagia</taxon>
        <taxon>Cytophagales</taxon>
        <taxon>Leadbetterellaceae</taxon>
        <taxon>Emticicia</taxon>
    </lineage>
</organism>
<evidence type="ECO:0000313" key="9">
    <source>
        <dbReference type="EMBL" id="RYU96401.1"/>
    </source>
</evidence>
<name>A0A4Q5LTI2_9BACT</name>
<sequence length="292" mass="34326">MLMQYNENKLIEIFVRCDDFCQLFDNWLAKRGVPANQNQPLSTLSDSEILTLIIFYHYSGYKCFQYYYQDLVRNVLVKDFPKIPSYNRFIELIPYQTLRLQMFLKYLSLFSIRTGNYFIDSKKMPVCDNRRIHSNKVFVGFAGRGKSSTGWFYGLKTHLIINELGQIINFALTPANISDNDDRLMNYMFDGLKGQCFGDKGYLTKLFEQYYLRGLLLITKVRKNMKNKLMKIKDKINLKKRALIESVNDILMTVFDIDHTRHRNPINAMAHTFGGLIAYCFYETKPATFIIK</sequence>
<dbReference type="EMBL" id="SEWF01000007">
    <property type="protein sequence ID" value="RYU96401.1"/>
    <property type="molecule type" value="Genomic_DNA"/>
</dbReference>
<evidence type="ECO:0000313" key="5">
    <source>
        <dbReference type="EMBL" id="RYU92872.1"/>
    </source>
</evidence>
<evidence type="ECO:0000313" key="11">
    <source>
        <dbReference type="Proteomes" id="UP000293162"/>
    </source>
</evidence>
<evidence type="ECO:0000313" key="2">
    <source>
        <dbReference type="EMBL" id="RYU90431.1"/>
    </source>
</evidence>
<dbReference type="EMBL" id="SEWF01000087">
    <property type="protein sequence ID" value="RYU91823.1"/>
    <property type="molecule type" value="Genomic_DNA"/>
</dbReference>
<dbReference type="EMBL" id="SEWF01000130">
    <property type="protein sequence ID" value="RYU90431.1"/>
    <property type="molecule type" value="Genomic_DNA"/>
</dbReference>